<feature type="region of interest" description="Disordered" evidence="9">
    <location>
        <begin position="1"/>
        <end position="52"/>
    </location>
</feature>
<evidence type="ECO:0000256" key="2">
    <source>
        <dbReference type="ARBA" id="ARBA00006175"/>
    </source>
</evidence>
<name>A0ABX1K0D9_9CELL</name>
<comment type="caution">
    <text evidence="11">The sequence shown here is derived from an EMBL/GenBank/DDBJ whole genome shotgun (WGS) entry which is preliminary data.</text>
</comment>
<dbReference type="InterPro" id="IPR023271">
    <property type="entry name" value="Aquaporin-like"/>
</dbReference>
<dbReference type="PROSITE" id="PS00221">
    <property type="entry name" value="MIP"/>
    <property type="match status" value="1"/>
</dbReference>
<comment type="similarity">
    <text evidence="2 8">Belongs to the MIP/aquaporin (TC 1.A.8) family.</text>
</comment>
<evidence type="ECO:0000256" key="4">
    <source>
        <dbReference type="ARBA" id="ARBA00022475"/>
    </source>
</evidence>
<dbReference type="InterPro" id="IPR022357">
    <property type="entry name" value="MIP_CS"/>
</dbReference>
<dbReference type="SUPFAM" id="SSF81338">
    <property type="entry name" value="Aquaporin-like"/>
    <property type="match status" value="1"/>
</dbReference>
<evidence type="ECO:0000256" key="8">
    <source>
        <dbReference type="RuleBase" id="RU000477"/>
    </source>
</evidence>
<sequence length="335" mass="33719">MSHDTPDQTAGAPDEKAAAAGPAPTNATAAATGFAKPGDTTGTPAVPPVPSDADEEVDAYVVPAGTVVTTGPGLLARIGAEAFGTFVLVLAGVGTALYAAVTQAGPLAVALAFGIAVFAGIAAVGHVSGGHFNPAVTFGAVLAGRTSWRDLLPYWLAQLVGAVAATAVLFVVVTTLPALADQERGFFSATSNGFAAHSPIAAQAGEGFSWIGAGLIELVVTAVFVGIILGATDRRSTSGAAPAAIGLALAALLLVAIPVTNGSLNPARSLATAIFSESWALEQVWLFWVAPLLGAAIAALLYRAFASEPVEDNLFEEDDVYVTTDDVLVVEDRKA</sequence>
<evidence type="ECO:0000256" key="5">
    <source>
        <dbReference type="ARBA" id="ARBA00022692"/>
    </source>
</evidence>
<keyword evidence="6 10" id="KW-1133">Transmembrane helix</keyword>
<evidence type="ECO:0000313" key="11">
    <source>
        <dbReference type="EMBL" id="NKY39057.1"/>
    </source>
</evidence>
<keyword evidence="3 8" id="KW-0813">Transport</keyword>
<feature type="transmembrane region" description="Helical" evidence="10">
    <location>
        <begin position="284"/>
        <end position="305"/>
    </location>
</feature>
<dbReference type="PANTHER" id="PTHR19139:SF199">
    <property type="entry name" value="MIP17260P"/>
    <property type="match status" value="1"/>
</dbReference>
<keyword evidence="5 8" id="KW-0812">Transmembrane</keyword>
<keyword evidence="12" id="KW-1185">Reference proteome</keyword>
<dbReference type="InterPro" id="IPR000425">
    <property type="entry name" value="MIP"/>
</dbReference>
<feature type="transmembrane region" description="Helical" evidence="10">
    <location>
        <begin position="82"/>
        <end position="101"/>
    </location>
</feature>
<evidence type="ECO:0000256" key="1">
    <source>
        <dbReference type="ARBA" id="ARBA00004651"/>
    </source>
</evidence>
<feature type="transmembrane region" description="Helical" evidence="10">
    <location>
        <begin position="243"/>
        <end position="264"/>
    </location>
</feature>
<evidence type="ECO:0000256" key="3">
    <source>
        <dbReference type="ARBA" id="ARBA00022448"/>
    </source>
</evidence>
<dbReference type="EMBL" id="JAAXOY010000094">
    <property type="protein sequence ID" value="NKY39057.1"/>
    <property type="molecule type" value="Genomic_DNA"/>
</dbReference>
<dbReference type="PANTHER" id="PTHR19139">
    <property type="entry name" value="AQUAPORIN TRANSPORTER"/>
    <property type="match status" value="1"/>
</dbReference>
<accession>A0ABX1K0D9</accession>
<proteinExistence type="inferred from homology"/>
<evidence type="ECO:0000256" key="9">
    <source>
        <dbReference type="SAM" id="MobiDB-lite"/>
    </source>
</evidence>
<comment type="subcellular location">
    <subcellularLocation>
        <location evidence="1">Cell membrane</location>
        <topology evidence="1">Multi-pass membrane protein</topology>
    </subcellularLocation>
</comment>
<feature type="transmembrane region" description="Helical" evidence="10">
    <location>
        <begin position="108"/>
        <end position="132"/>
    </location>
</feature>
<dbReference type="InterPro" id="IPR034294">
    <property type="entry name" value="Aquaporin_transptr"/>
</dbReference>
<keyword evidence="4" id="KW-1003">Cell membrane</keyword>
<dbReference type="Proteomes" id="UP000777774">
    <property type="component" value="Unassembled WGS sequence"/>
</dbReference>
<dbReference type="Pfam" id="PF00230">
    <property type="entry name" value="MIP"/>
    <property type="match status" value="1"/>
</dbReference>
<reference evidence="11 12" key="1">
    <citation type="submission" date="2020-04" db="EMBL/GenBank/DDBJ databases">
        <title>MicrobeNet Type strains.</title>
        <authorList>
            <person name="Nicholson A.C."/>
        </authorList>
    </citation>
    <scope>NUCLEOTIDE SEQUENCE [LARGE SCALE GENOMIC DNA]</scope>
    <source>
        <strain evidence="11 12">ATCC BAA-787</strain>
    </source>
</reference>
<dbReference type="RefSeq" id="WP_168678198.1">
    <property type="nucleotide sequence ID" value="NZ_JAAXOY010000094.1"/>
</dbReference>
<organism evidence="11 12">
    <name type="scientific">Cellulomonas septica</name>
    <dbReference type="NCBI Taxonomy" id="285080"/>
    <lineage>
        <taxon>Bacteria</taxon>
        <taxon>Bacillati</taxon>
        <taxon>Actinomycetota</taxon>
        <taxon>Actinomycetes</taxon>
        <taxon>Micrococcales</taxon>
        <taxon>Cellulomonadaceae</taxon>
        <taxon>Cellulomonas</taxon>
    </lineage>
</organism>
<gene>
    <name evidence="11" type="ORF">HGA02_05760</name>
</gene>
<evidence type="ECO:0000313" key="12">
    <source>
        <dbReference type="Proteomes" id="UP000777774"/>
    </source>
</evidence>
<keyword evidence="7 10" id="KW-0472">Membrane</keyword>
<dbReference type="PRINTS" id="PR00783">
    <property type="entry name" value="MINTRINSICP"/>
</dbReference>
<feature type="transmembrane region" description="Helical" evidence="10">
    <location>
        <begin position="152"/>
        <end position="173"/>
    </location>
</feature>
<feature type="transmembrane region" description="Helical" evidence="10">
    <location>
        <begin position="208"/>
        <end position="231"/>
    </location>
</feature>
<evidence type="ECO:0000256" key="6">
    <source>
        <dbReference type="ARBA" id="ARBA00022989"/>
    </source>
</evidence>
<evidence type="ECO:0000256" key="7">
    <source>
        <dbReference type="ARBA" id="ARBA00023136"/>
    </source>
</evidence>
<feature type="compositionally biased region" description="Low complexity" evidence="9">
    <location>
        <begin position="18"/>
        <end position="38"/>
    </location>
</feature>
<evidence type="ECO:0000256" key="10">
    <source>
        <dbReference type="SAM" id="Phobius"/>
    </source>
</evidence>
<dbReference type="Gene3D" id="1.20.1080.10">
    <property type="entry name" value="Glycerol uptake facilitator protein"/>
    <property type="match status" value="1"/>
</dbReference>
<protein>
    <submittedName>
        <fullName evidence="11">MIP family channel protein</fullName>
    </submittedName>
</protein>